<organism evidence="1 2">
    <name type="scientific">Burkholderia humptydooensis</name>
    <dbReference type="NCBI Taxonomy" id="430531"/>
    <lineage>
        <taxon>Bacteria</taxon>
        <taxon>Pseudomonadati</taxon>
        <taxon>Pseudomonadota</taxon>
        <taxon>Betaproteobacteria</taxon>
        <taxon>Burkholderiales</taxon>
        <taxon>Burkholderiaceae</taxon>
        <taxon>Burkholderia</taxon>
        <taxon>pseudomallei group</taxon>
    </lineage>
</organism>
<name>A0A7U4P9K5_9BURK</name>
<dbReference type="RefSeq" id="WP_006028783.1">
    <property type="nucleotide sequence ID" value="NZ_CM003627.1"/>
</dbReference>
<proteinExistence type="predicted"/>
<dbReference type="Proteomes" id="UP000594943">
    <property type="component" value="Chromosome 2"/>
</dbReference>
<accession>A0A7U4P9K5</accession>
<reference evidence="1 2" key="1">
    <citation type="submission" date="2020-12" db="EMBL/GenBank/DDBJ databases">
        <title>FDA dAtabase for Regulatory Grade micrObial Sequences (FDA-ARGOS): Supporting development and validation of Infectious Disease Dx tests.</title>
        <authorList>
            <person name="Nelson B."/>
            <person name="Plummer A."/>
            <person name="Tallon L."/>
            <person name="Sadzewicz L."/>
            <person name="Zhao X."/>
            <person name="Boylan J."/>
            <person name="Ott S."/>
            <person name="Bowen H."/>
            <person name="Vavikolanu K."/>
            <person name="Mehta A."/>
            <person name="Aluvathingal J."/>
            <person name="Nadendla S."/>
            <person name="Myers T."/>
            <person name="Yan Y."/>
            <person name="Sichtig H."/>
        </authorList>
    </citation>
    <scope>NUCLEOTIDE SEQUENCE [LARGE SCALE GENOMIC DNA]</scope>
    <source>
        <strain evidence="1 2">FDAARGOS_899</strain>
    </source>
</reference>
<sequence>MTTDPVQLLIDAGAIPSSPFAPTSRYAGVAIARYAREPGEPGVPYLRRRFIAQRRDIAIAAEHIVRAGERPDTLAAQAYGDAALYWRIADANALTDPFELTDTLGARIALPLPPGL</sequence>
<dbReference type="KEGG" id="bhg:I6G56_20985"/>
<dbReference type="EMBL" id="CP065687">
    <property type="protein sequence ID" value="QPS46957.1"/>
    <property type="molecule type" value="Genomic_DNA"/>
</dbReference>
<accession>A0A7T2U7B5</accession>
<dbReference type="AlphaFoldDB" id="A0A7U4P9K5"/>
<protein>
    <submittedName>
        <fullName evidence="1">Baseplate wedge protein 53</fullName>
    </submittedName>
</protein>
<evidence type="ECO:0000313" key="2">
    <source>
        <dbReference type="Proteomes" id="UP000594943"/>
    </source>
</evidence>
<evidence type="ECO:0000313" key="1">
    <source>
        <dbReference type="EMBL" id="QPS46957.1"/>
    </source>
</evidence>
<gene>
    <name evidence="1" type="ORF">I6G56_20985</name>
</gene>